<dbReference type="Proteomes" id="UP001595953">
    <property type="component" value="Unassembled WGS sequence"/>
</dbReference>
<keyword evidence="1" id="KW-0472">Membrane</keyword>
<name>A0ABV9MZ73_9FLAO</name>
<feature type="transmembrane region" description="Helical" evidence="1">
    <location>
        <begin position="12"/>
        <end position="29"/>
    </location>
</feature>
<evidence type="ECO:0000313" key="2">
    <source>
        <dbReference type="EMBL" id="MFC4720865.1"/>
    </source>
</evidence>
<sequence length="235" mass="27390">MENKTSKYFKYAIGEIILVVIGILIALQINNWNEVKKLEEKTQEYYVQLLDDLDKDVSFAHQIIEKFDNYLNDLATYTNSYYQDSVLMPEEAYKQISELPVLSTSFTFNSSTIETLQSSGDINLIPSEIRNRLIDLKRQQELTIIRANYTNEGKNAIIQNLNPLLGSTTLIDRLKHQPVMNEFLKIDENLREVLLVYEGVHRWKSVSEQESVSNFQDMLKEIDTIMRLINTELKE</sequence>
<organism evidence="2 3">
    <name type="scientific">Geojedonia litorea</name>
    <dbReference type="NCBI Taxonomy" id="1268269"/>
    <lineage>
        <taxon>Bacteria</taxon>
        <taxon>Pseudomonadati</taxon>
        <taxon>Bacteroidota</taxon>
        <taxon>Flavobacteriia</taxon>
        <taxon>Flavobacteriales</taxon>
        <taxon>Flavobacteriaceae</taxon>
        <taxon>Geojedonia</taxon>
    </lineage>
</organism>
<dbReference type="EMBL" id="JBHSGP010000004">
    <property type="protein sequence ID" value="MFC4720865.1"/>
    <property type="molecule type" value="Genomic_DNA"/>
</dbReference>
<dbReference type="InterPro" id="IPR045749">
    <property type="entry name" value="DUF6090"/>
</dbReference>
<accession>A0ABV9MZ73</accession>
<protein>
    <submittedName>
        <fullName evidence="2">DUF6090 family protein</fullName>
    </submittedName>
</protein>
<proteinExistence type="predicted"/>
<keyword evidence="1" id="KW-0812">Transmembrane</keyword>
<keyword evidence="1" id="KW-1133">Transmembrane helix</keyword>
<comment type="caution">
    <text evidence="2">The sequence shown here is derived from an EMBL/GenBank/DDBJ whole genome shotgun (WGS) entry which is preliminary data.</text>
</comment>
<evidence type="ECO:0000256" key="1">
    <source>
        <dbReference type="SAM" id="Phobius"/>
    </source>
</evidence>
<dbReference type="Pfam" id="PF19578">
    <property type="entry name" value="DUF6090"/>
    <property type="match status" value="1"/>
</dbReference>
<evidence type="ECO:0000313" key="3">
    <source>
        <dbReference type="Proteomes" id="UP001595953"/>
    </source>
</evidence>
<reference evidence="3" key="1">
    <citation type="journal article" date="2019" name="Int. J. Syst. Evol. Microbiol.">
        <title>The Global Catalogue of Microorganisms (GCM) 10K type strain sequencing project: providing services to taxonomists for standard genome sequencing and annotation.</title>
        <authorList>
            <consortium name="The Broad Institute Genomics Platform"/>
            <consortium name="The Broad Institute Genome Sequencing Center for Infectious Disease"/>
            <person name="Wu L."/>
            <person name="Ma J."/>
        </authorList>
    </citation>
    <scope>NUCLEOTIDE SEQUENCE [LARGE SCALE GENOMIC DNA]</scope>
    <source>
        <strain evidence="3">CCUG 63682</strain>
    </source>
</reference>
<keyword evidence="3" id="KW-1185">Reference proteome</keyword>
<gene>
    <name evidence="2" type="ORF">ACFO5O_00920</name>
</gene>